<gene>
    <name evidence="2" type="ORF">ATANTOWER_030282</name>
</gene>
<protein>
    <submittedName>
        <fullName evidence="2">Uncharacterized protein</fullName>
    </submittedName>
</protein>
<evidence type="ECO:0000256" key="1">
    <source>
        <dbReference type="SAM" id="MobiDB-lite"/>
    </source>
</evidence>
<feature type="region of interest" description="Disordered" evidence="1">
    <location>
        <begin position="31"/>
        <end position="55"/>
    </location>
</feature>
<organism evidence="2 3">
    <name type="scientific">Ataeniobius toweri</name>
    <dbReference type="NCBI Taxonomy" id="208326"/>
    <lineage>
        <taxon>Eukaryota</taxon>
        <taxon>Metazoa</taxon>
        <taxon>Chordata</taxon>
        <taxon>Craniata</taxon>
        <taxon>Vertebrata</taxon>
        <taxon>Euteleostomi</taxon>
        <taxon>Actinopterygii</taxon>
        <taxon>Neopterygii</taxon>
        <taxon>Teleostei</taxon>
        <taxon>Neoteleostei</taxon>
        <taxon>Acanthomorphata</taxon>
        <taxon>Ovalentaria</taxon>
        <taxon>Atherinomorphae</taxon>
        <taxon>Cyprinodontiformes</taxon>
        <taxon>Goodeidae</taxon>
        <taxon>Ataeniobius</taxon>
    </lineage>
</organism>
<evidence type="ECO:0000313" key="3">
    <source>
        <dbReference type="Proteomes" id="UP001345963"/>
    </source>
</evidence>
<feature type="compositionally biased region" description="Basic and acidic residues" evidence="1">
    <location>
        <begin position="40"/>
        <end position="52"/>
    </location>
</feature>
<keyword evidence="3" id="KW-1185">Reference proteome</keyword>
<dbReference type="Proteomes" id="UP001345963">
    <property type="component" value="Unassembled WGS sequence"/>
</dbReference>
<reference evidence="2 3" key="1">
    <citation type="submission" date="2021-07" db="EMBL/GenBank/DDBJ databases">
        <authorList>
            <person name="Palmer J.M."/>
        </authorList>
    </citation>
    <scope>NUCLEOTIDE SEQUENCE [LARGE SCALE GENOMIC DNA]</scope>
    <source>
        <strain evidence="2 3">AT_MEX2019</strain>
        <tissue evidence="2">Muscle</tissue>
    </source>
</reference>
<evidence type="ECO:0000313" key="2">
    <source>
        <dbReference type="EMBL" id="MED6245047.1"/>
    </source>
</evidence>
<comment type="caution">
    <text evidence="2">The sequence shown here is derived from an EMBL/GenBank/DDBJ whole genome shotgun (WGS) entry which is preliminary data.</text>
</comment>
<dbReference type="EMBL" id="JAHUTI010040147">
    <property type="protein sequence ID" value="MED6245047.1"/>
    <property type="molecule type" value="Genomic_DNA"/>
</dbReference>
<proteinExistence type="predicted"/>
<sequence length="102" mass="11245">MGEGGERERGEGVKRERSGLDSLHFLITHGAAARPAPCRTAREPNPDQRKPDQTCTARNINSDLFSTFFLGSVWVRETGGILLPSRCSVHIEHLHPNSLSIP</sequence>
<accession>A0ABU7B3G8</accession>
<name>A0ABU7B3G8_9TELE</name>